<comment type="subcellular location">
    <subcellularLocation>
        <location evidence="1">Nucleus</location>
        <location evidence="1">Nucleolus</location>
    </subcellularLocation>
</comment>
<keyword evidence="4" id="KW-0677">Repeat</keyword>
<dbReference type="PANTHER" id="PTHR23271:SF1">
    <property type="entry name" value="U3 SMALL NUCLEOLAR RNA-ASSOCIATED PROTEIN 6 HOMOLOG"/>
    <property type="match status" value="1"/>
</dbReference>
<keyword evidence="5" id="KW-0539">Nucleus</keyword>
<proteinExistence type="inferred from homology"/>
<feature type="domain" description="U3 small nucleolar RNA-associated protein 6 homolog C-terminal" evidence="8">
    <location>
        <begin position="318"/>
        <end position="587"/>
    </location>
</feature>
<feature type="domain" description="U3 small nucleolar RNA-associated protein 6 N-terminal" evidence="7">
    <location>
        <begin position="10"/>
        <end position="90"/>
    </location>
</feature>
<dbReference type="SMART" id="SM00386">
    <property type="entry name" value="HAT"/>
    <property type="match status" value="6"/>
</dbReference>
<dbReference type="EMBL" id="ADTU01005781">
    <property type="status" value="NOT_ANNOTATED_CDS"/>
    <property type="molecule type" value="Genomic_DNA"/>
</dbReference>
<protein>
    <recommendedName>
        <fullName evidence="11">U3 small nucleolar RNA-associated protein 6 homolog</fullName>
    </recommendedName>
</protein>
<accession>A0A158P0T0</accession>
<evidence type="ECO:0000259" key="8">
    <source>
        <dbReference type="Pfam" id="PF24892"/>
    </source>
</evidence>
<evidence type="ECO:0000313" key="10">
    <source>
        <dbReference type="Proteomes" id="UP000005205"/>
    </source>
</evidence>
<dbReference type="FunCoup" id="A0A158P0T0">
    <property type="interactions" value="1381"/>
</dbReference>
<evidence type="ECO:0000256" key="1">
    <source>
        <dbReference type="ARBA" id="ARBA00004604"/>
    </source>
</evidence>
<comment type="similarity">
    <text evidence="2">Belongs to the UTP6 family.</text>
</comment>
<dbReference type="InterPro" id="IPR055347">
    <property type="entry name" value="UTP6_N"/>
</dbReference>
<dbReference type="OrthoDB" id="28112at2759"/>
<dbReference type="Proteomes" id="UP000005205">
    <property type="component" value="Unassembled WGS sequence"/>
</dbReference>
<keyword evidence="10" id="KW-1185">Reference proteome</keyword>
<evidence type="ECO:0000313" key="9">
    <source>
        <dbReference type="EnsemblMetazoa" id="XP_012063388.1"/>
    </source>
</evidence>
<evidence type="ECO:0000256" key="5">
    <source>
        <dbReference type="ARBA" id="ARBA00023242"/>
    </source>
</evidence>
<dbReference type="InterPro" id="IPR013949">
    <property type="entry name" value="Utp6"/>
</dbReference>
<dbReference type="GO" id="GO:0032040">
    <property type="term" value="C:small-subunit processome"/>
    <property type="evidence" value="ECO:0007669"/>
    <property type="project" value="TreeGrafter"/>
</dbReference>
<dbReference type="Pfam" id="PF08640">
    <property type="entry name" value="U3_assoc_6"/>
    <property type="match status" value="1"/>
</dbReference>
<dbReference type="eggNOG" id="KOG2396">
    <property type="taxonomic scope" value="Eukaryota"/>
</dbReference>
<dbReference type="GO" id="GO:0034388">
    <property type="term" value="C:Pwp2p-containing subcomplex of 90S preribosome"/>
    <property type="evidence" value="ECO:0007669"/>
    <property type="project" value="TreeGrafter"/>
</dbReference>
<dbReference type="EMBL" id="ADTU01005780">
    <property type="status" value="NOT_ANNOTATED_CDS"/>
    <property type="molecule type" value="Genomic_DNA"/>
</dbReference>
<dbReference type="InterPro" id="IPR056907">
    <property type="entry name" value="UTP6_C"/>
</dbReference>
<evidence type="ECO:0000256" key="4">
    <source>
        <dbReference type="ARBA" id="ARBA00022737"/>
    </source>
</evidence>
<organism evidence="9 10">
    <name type="scientific">Atta cephalotes</name>
    <name type="common">Leafcutter ant</name>
    <dbReference type="NCBI Taxonomy" id="12957"/>
    <lineage>
        <taxon>Eukaryota</taxon>
        <taxon>Metazoa</taxon>
        <taxon>Ecdysozoa</taxon>
        <taxon>Arthropoda</taxon>
        <taxon>Hexapoda</taxon>
        <taxon>Insecta</taxon>
        <taxon>Pterygota</taxon>
        <taxon>Neoptera</taxon>
        <taxon>Endopterygota</taxon>
        <taxon>Hymenoptera</taxon>
        <taxon>Apocrita</taxon>
        <taxon>Aculeata</taxon>
        <taxon>Formicoidea</taxon>
        <taxon>Formicidae</taxon>
        <taxon>Myrmicinae</taxon>
        <taxon>Atta</taxon>
    </lineage>
</organism>
<dbReference type="EnsemblMetazoa" id="XM_012207998.1">
    <property type="protein sequence ID" value="XP_012063388.1"/>
    <property type="gene ID" value="LOC105626701"/>
</dbReference>
<name>A0A158P0T0_ATTCE</name>
<keyword evidence="3" id="KW-0698">rRNA processing</keyword>
<gene>
    <name evidence="9" type="primary">105626701</name>
</gene>
<feature type="region of interest" description="Disordered" evidence="6">
    <location>
        <begin position="199"/>
        <end position="219"/>
    </location>
</feature>
<reference evidence="9" key="2">
    <citation type="submission" date="2016-04" db="UniProtKB">
        <authorList>
            <consortium name="EnsemblMetazoa"/>
        </authorList>
    </citation>
    <scope>IDENTIFICATION</scope>
</reference>
<reference evidence="10" key="1">
    <citation type="journal article" date="2011" name="PLoS Genet.">
        <title>The genome sequence of the leaf-cutter ant Atta cephalotes reveals insights into its obligate symbiotic lifestyle.</title>
        <authorList>
            <person name="Suen G."/>
            <person name="Teiling C."/>
            <person name="Li L."/>
            <person name="Holt C."/>
            <person name="Abouheif E."/>
            <person name="Bornberg-Bauer E."/>
            <person name="Bouffard P."/>
            <person name="Caldera E.J."/>
            <person name="Cash E."/>
            <person name="Cavanaugh A."/>
            <person name="Denas O."/>
            <person name="Elhaik E."/>
            <person name="Fave M.J."/>
            <person name="Gadau J."/>
            <person name="Gibson J.D."/>
            <person name="Graur D."/>
            <person name="Grubbs K.J."/>
            <person name="Hagen D.E."/>
            <person name="Harkins T.T."/>
            <person name="Helmkampf M."/>
            <person name="Hu H."/>
            <person name="Johnson B.R."/>
            <person name="Kim J."/>
            <person name="Marsh S.E."/>
            <person name="Moeller J.A."/>
            <person name="Munoz-Torres M.C."/>
            <person name="Murphy M.C."/>
            <person name="Naughton M.C."/>
            <person name="Nigam S."/>
            <person name="Overson R."/>
            <person name="Rajakumar R."/>
            <person name="Reese J.T."/>
            <person name="Scott J.J."/>
            <person name="Smith C.R."/>
            <person name="Tao S."/>
            <person name="Tsutsui N.D."/>
            <person name="Viljakainen L."/>
            <person name="Wissler L."/>
            <person name="Yandell M.D."/>
            <person name="Zimmer F."/>
            <person name="Taylor J."/>
            <person name="Slater S.C."/>
            <person name="Clifton S.W."/>
            <person name="Warren W.C."/>
            <person name="Elsik C.G."/>
            <person name="Smith C.D."/>
            <person name="Weinstock G.M."/>
            <person name="Gerardo N.M."/>
            <person name="Currie C.R."/>
        </authorList>
    </citation>
    <scope>NUCLEOTIDE SEQUENCE [LARGE SCALE GENOMIC DNA]</scope>
</reference>
<evidence type="ECO:0008006" key="11">
    <source>
        <dbReference type="Google" id="ProtNLM"/>
    </source>
</evidence>
<dbReference type="InterPro" id="IPR003107">
    <property type="entry name" value="HAT"/>
</dbReference>
<dbReference type="InParanoid" id="A0A158P0T0"/>
<dbReference type="Pfam" id="PF24892">
    <property type="entry name" value="UTP6_C"/>
    <property type="match status" value="1"/>
</dbReference>
<dbReference type="SUPFAM" id="SSF48452">
    <property type="entry name" value="TPR-like"/>
    <property type="match status" value="2"/>
</dbReference>
<evidence type="ECO:0000256" key="6">
    <source>
        <dbReference type="SAM" id="MobiDB-lite"/>
    </source>
</evidence>
<evidence type="ECO:0000256" key="2">
    <source>
        <dbReference type="ARBA" id="ARBA00010734"/>
    </source>
</evidence>
<dbReference type="GO" id="GO:0000462">
    <property type="term" value="P:maturation of SSU-rRNA from tricistronic rRNA transcript (SSU-rRNA, 5.8S rRNA, LSU-rRNA)"/>
    <property type="evidence" value="ECO:0007669"/>
    <property type="project" value="InterPro"/>
</dbReference>
<dbReference type="InterPro" id="IPR011990">
    <property type="entry name" value="TPR-like_helical_dom_sf"/>
</dbReference>
<sequence length="610" mass="72200">MAEFVEKRCQDMIPELEQMEKLKLFDKKEIRSIAKKLKEYEYKIQRHTKTKEDYLRYIQYEMDLLKLIKQRRDKYGITQKRSVIDYGITNKMNNLYKEAISKFQDDIRFWVAYMKFCKHVVGSEHFHSNINHMLGRMLQVHRDKPKCWHIAAYWELEENKNKYSARQYLLRGLQIHPNSQLLYTDAFKLELDNRFATTSTNAENSENQEGHIDPVPTTDDSEIPVPLKTAFFIYQQAFDRIKDVKFIIALLNITNEYDNTKPLQLKIICDMIREYAHEPLMWDTLARRELQGLAQPVSNTPTESENADQKSLRARITSCNEVYQTAIKKIKTAEIWSLYIECLLEINRDLRLLPNLKRKLLKTALMQAHRVKKLKEEHYLCWIDILNADKESNKNNEGMRKKLDEVLQGATDVLPNSVGIWHARLNHLLQCDLEKEAYAMFPEVTDKFGEKALPLWKLRFLHAQLKNWDEVEESYQAALKYPLIAKDVKASWLEWLVLTKGIRAARKAYDDLYLQPLTSLEFHKKMISLELIQPEIMSKYVRRPYEMAIMHFGTHDTSIWLDYIKYEMQYGEPKKASDIHERAVKTLDSSLTYSFIRDYGLIMAKPDSIK</sequence>
<dbReference type="KEGG" id="acep:105626701"/>
<dbReference type="AlphaFoldDB" id="A0A158P0T0"/>
<dbReference type="PANTHER" id="PTHR23271">
    <property type="entry name" value="HEPATOCELLULAR CARCINOMA-ASSOCIATED ANTIGEN 66"/>
    <property type="match status" value="1"/>
</dbReference>
<evidence type="ECO:0000259" key="7">
    <source>
        <dbReference type="Pfam" id="PF08640"/>
    </source>
</evidence>
<evidence type="ECO:0000256" key="3">
    <source>
        <dbReference type="ARBA" id="ARBA00022552"/>
    </source>
</evidence>
<dbReference type="GO" id="GO:0030515">
    <property type="term" value="F:snoRNA binding"/>
    <property type="evidence" value="ECO:0007669"/>
    <property type="project" value="InterPro"/>
</dbReference>
<dbReference type="Gene3D" id="1.25.40.10">
    <property type="entry name" value="Tetratricopeptide repeat domain"/>
    <property type="match status" value="3"/>
</dbReference>
<dbReference type="STRING" id="12957.A0A158P0T0"/>